<dbReference type="InterPro" id="IPR032282">
    <property type="entry name" value="HAGH_C"/>
</dbReference>
<evidence type="ECO:0000256" key="6">
    <source>
        <dbReference type="ARBA" id="ARBA00022723"/>
    </source>
</evidence>
<comment type="catalytic activity">
    <reaction evidence="1">
        <text>an S-(2-hydroxyacyl)glutathione + H2O = a 2-hydroxy carboxylate + glutathione + H(+)</text>
        <dbReference type="Rhea" id="RHEA:21864"/>
        <dbReference type="ChEBI" id="CHEBI:15377"/>
        <dbReference type="ChEBI" id="CHEBI:15378"/>
        <dbReference type="ChEBI" id="CHEBI:57925"/>
        <dbReference type="ChEBI" id="CHEBI:58896"/>
        <dbReference type="ChEBI" id="CHEBI:71261"/>
        <dbReference type="EC" id="3.1.2.6"/>
    </reaction>
</comment>
<dbReference type="InterPro" id="IPR035680">
    <property type="entry name" value="Clx_II_MBL"/>
</dbReference>
<gene>
    <name evidence="11" type="ORF">OOU_Y34scaffold00094g71</name>
</gene>
<keyword evidence="7" id="KW-0378">Hydrolase</keyword>
<organism evidence="11">
    <name type="scientific">Pyricularia oryzae (strain Y34)</name>
    <name type="common">Rice blast fungus</name>
    <name type="synonym">Magnaporthe oryzae</name>
    <dbReference type="NCBI Taxonomy" id="1143189"/>
    <lineage>
        <taxon>Eukaryota</taxon>
        <taxon>Fungi</taxon>
        <taxon>Dikarya</taxon>
        <taxon>Ascomycota</taxon>
        <taxon>Pezizomycotina</taxon>
        <taxon>Sordariomycetes</taxon>
        <taxon>Sordariomycetidae</taxon>
        <taxon>Magnaporthales</taxon>
        <taxon>Pyriculariaceae</taxon>
        <taxon>Pyricularia</taxon>
    </lineage>
</organism>
<name>A0AA97PRD2_PYRO3</name>
<evidence type="ECO:0000256" key="4">
    <source>
        <dbReference type="ARBA" id="ARBA00006759"/>
    </source>
</evidence>
<dbReference type="InterPro" id="IPR007174">
    <property type="entry name" value="Las1"/>
</dbReference>
<evidence type="ECO:0000256" key="1">
    <source>
        <dbReference type="ARBA" id="ARBA00001623"/>
    </source>
</evidence>
<comment type="cofactor">
    <cofactor evidence="2">
        <name>Zn(2+)</name>
        <dbReference type="ChEBI" id="CHEBI:29105"/>
    </cofactor>
</comment>
<evidence type="ECO:0000256" key="2">
    <source>
        <dbReference type="ARBA" id="ARBA00001947"/>
    </source>
</evidence>
<dbReference type="PANTHER" id="PTHR11935:SF94">
    <property type="entry name" value="TENZING NORGAY, ISOFORM C"/>
    <property type="match status" value="1"/>
</dbReference>
<dbReference type="PANTHER" id="PTHR11935">
    <property type="entry name" value="BETA LACTAMASE DOMAIN"/>
    <property type="match status" value="1"/>
</dbReference>
<dbReference type="AlphaFoldDB" id="A0AA97PRD2"/>
<dbReference type="InterPro" id="IPR036866">
    <property type="entry name" value="RibonucZ/Hydroxyglut_hydro"/>
</dbReference>
<accession>A0AA97PRD2</accession>
<dbReference type="Proteomes" id="UP000011086">
    <property type="component" value="Unassembled WGS sequence"/>
</dbReference>
<dbReference type="Pfam" id="PF04031">
    <property type="entry name" value="Las1"/>
    <property type="match status" value="1"/>
</dbReference>
<comment type="pathway">
    <text evidence="3">Secondary metabolite metabolism; methylglyoxal degradation; (R)-lactate from methylglyoxal: step 2/2.</text>
</comment>
<dbReference type="CDD" id="cd07723">
    <property type="entry name" value="hydroxyacylglutathione_hydrolase_MBL-fold"/>
    <property type="match status" value="1"/>
</dbReference>
<keyword evidence="8" id="KW-0862">Zinc</keyword>
<evidence type="ECO:0000259" key="10">
    <source>
        <dbReference type="SMART" id="SM00849"/>
    </source>
</evidence>
<proteinExistence type="inferred from homology"/>
<dbReference type="Gene3D" id="3.60.15.10">
    <property type="entry name" value="Ribonuclease Z/Hydroxyacylglutathione hydrolase-like"/>
    <property type="match status" value="1"/>
</dbReference>
<feature type="domain" description="Metallo-beta-lactamase" evidence="10">
    <location>
        <begin position="510"/>
        <end position="674"/>
    </location>
</feature>
<protein>
    <recommendedName>
        <fullName evidence="5">hydroxyacylglutathione hydrolase</fullName>
        <ecNumber evidence="5">3.1.2.6</ecNumber>
    </recommendedName>
    <alternativeName>
        <fullName evidence="9">Glyoxalase II</fullName>
    </alternativeName>
</protein>
<keyword evidence="6" id="KW-0479">Metal-binding</keyword>
<dbReference type="InterPro" id="IPR001279">
    <property type="entry name" value="Metallo-B-lactamas"/>
</dbReference>
<comment type="similarity">
    <text evidence="4">Belongs to the metallo-beta-lactamase superfamily. Glyoxalase II family.</text>
</comment>
<dbReference type="GO" id="GO:0046872">
    <property type="term" value="F:metal ion binding"/>
    <property type="evidence" value="ECO:0007669"/>
    <property type="project" value="UniProtKB-KW"/>
</dbReference>
<dbReference type="Pfam" id="PF00753">
    <property type="entry name" value="Lactamase_B"/>
    <property type="match status" value="2"/>
</dbReference>
<dbReference type="EMBL" id="JH793109">
    <property type="protein sequence ID" value="ELQ44281.1"/>
    <property type="molecule type" value="Genomic_DNA"/>
</dbReference>
<dbReference type="GO" id="GO:0004416">
    <property type="term" value="F:hydroxyacylglutathione hydrolase activity"/>
    <property type="evidence" value="ECO:0007669"/>
    <property type="project" value="UniProtKB-EC"/>
</dbReference>
<evidence type="ECO:0000256" key="8">
    <source>
        <dbReference type="ARBA" id="ARBA00022833"/>
    </source>
</evidence>
<dbReference type="SMART" id="SM00849">
    <property type="entry name" value="Lactamase_B"/>
    <property type="match status" value="1"/>
</dbReference>
<dbReference type="GO" id="GO:0090730">
    <property type="term" value="C:Las1 complex"/>
    <property type="evidence" value="ECO:0007669"/>
    <property type="project" value="InterPro"/>
</dbReference>
<evidence type="ECO:0000313" key="11">
    <source>
        <dbReference type="EMBL" id="ELQ44281.1"/>
    </source>
</evidence>
<evidence type="ECO:0000256" key="5">
    <source>
        <dbReference type="ARBA" id="ARBA00011917"/>
    </source>
</evidence>
<dbReference type="EC" id="3.1.2.6" evidence="5"/>
<dbReference type="SUPFAM" id="SSF56281">
    <property type="entry name" value="Metallo-hydrolase/oxidoreductase"/>
    <property type="match status" value="1"/>
</dbReference>
<sequence length="753" mass="82394">MSTPPPKRTDVTYRLRNTPTKTAPESSARGILGGEGWTIQLAQYCDHSCWDALGATSFCFCGDIGGRQPYGKGLVYKMAASLLLLLLCFGRYPWHVGNYQINAYLRVLKSRNMVQYVFTPWKDRGELLQVRRQFFPQQVAQHAPTVASGNGAVAAAGTAASSSFSSSSIVSSSSSSRADKKSAVSRVSMWMQRGGCPHMVESTALLIAAMIADEESMLLPTGKSATDSNSSYAVRASYSAAFSRFVTGLLDSHQDKAHKMSMYSVAKTIGLPATFVELRHQATHEQLPSLTRLRAGAQAGLVWIWDYYWKQLSAAEEDEDQVPVVAGRSAAAPHVEEVPQVVASACRDALRRYLDVGKEDLPTIARFVRRWGSSRVLSVLDAIGDEAGSAQPMDNRLVLGTLKLARQVTEMEQARDNDGSVDFVGDGGAPRSDLGQVPIEVQGVTSDAMVTESQDSKQAGGGWTRLRGSWRQKPIGFSFTPRRTMQVKSIPMFVADFLNRTGYIGVGSSDNYAYLVIDDKTKDAVIIDPANPEEAAPPIKKAIESGEINLKAIVNTHHHWDHSGGNKKFRDALELPDLPIIGGKNCEAVTTTPANGEGFPFGSIQVKGLYTPCHTQDSICWFMQDGDDKVVFTGDTLFHGGCGRFFEGTPEEMNTALNKTLAALPDDTRVFPGHEYTKSNVKFGISVLQSEPVQKLQEFAESNKETQGQFTIGDEKKHNVFMRMDDPVIQKATGETDPVKVMGKLREMKNNFK</sequence>
<dbReference type="GO" id="GO:0004519">
    <property type="term" value="F:endonuclease activity"/>
    <property type="evidence" value="ECO:0007669"/>
    <property type="project" value="InterPro"/>
</dbReference>
<evidence type="ECO:0000256" key="7">
    <source>
        <dbReference type="ARBA" id="ARBA00022801"/>
    </source>
</evidence>
<evidence type="ECO:0000256" key="9">
    <source>
        <dbReference type="ARBA" id="ARBA00031044"/>
    </source>
</evidence>
<reference evidence="11" key="1">
    <citation type="journal article" date="2012" name="PLoS Genet.">
        <title>Comparative analysis of the genomes of two field isolates of the rice blast fungus Magnaporthe oryzae.</title>
        <authorList>
            <person name="Xue M."/>
            <person name="Yang J."/>
            <person name="Li Z."/>
            <person name="Hu S."/>
            <person name="Yao N."/>
            <person name="Dean R.A."/>
            <person name="Zhao W."/>
            <person name="Shen M."/>
            <person name="Zhang H."/>
            <person name="Li C."/>
            <person name="Liu L."/>
            <person name="Cao L."/>
            <person name="Xu X."/>
            <person name="Xing Y."/>
            <person name="Hsiang T."/>
            <person name="Zhang Z."/>
            <person name="Xu J.R."/>
            <person name="Peng Y.L."/>
        </authorList>
    </citation>
    <scope>NUCLEOTIDE SEQUENCE</scope>
    <source>
        <strain evidence="11">Y34</strain>
    </source>
</reference>
<dbReference type="GO" id="GO:0006364">
    <property type="term" value="P:rRNA processing"/>
    <property type="evidence" value="ECO:0007669"/>
    <property type="project" value="InterPro"/>
</dbReference>
<evidence type="ECO:0000256" key="3">
    <source>
        <dbReference type="ARBA" id="ARBA00004963"/>
    </source>
</evidence>
<dbReference type="Pfam" id="PF16123">
    <property type="entry name" value="HAGH_C"/>
    <property type="match status" value="1"/>
</dbReference>